<organism evidence="3">
    <name type="scientific">Lacticaseibacillus casei</name>
    <name type="common">Lactobacillus casei</name>
    <dbReference type="NCBI Taxonomy" id="1582"/>
    <lineage>
        <taxon>Bacteria</taxon>
        <taxon>Bacillati</taxon>
        <taxon>Bacillota</taxon>
        <taxon>Bacilli</taxon>
        <taxon>Lactobacillales</taxon>
        <taxon>Lactobacillaceae</taxon>
        <taxon>Lacticaseibacillus</taxon>
    </lineage>
</organism>
<evidence type="ECO:0000256" key="2">
    <source>
        <dbReference type="SAM" id="MobiDB-lite"/>
    </source>
</evidence>
<feature type="compositionally biased region" description="Basic and acidic residues" evidence="2">
    <location>
        <begin position="53"/>
        <end position="67"/>
    </location>
</feature>
<sequence length="169" mass="19060">MNKTMRQIAADRGVSKMTVYRIVTREHIKGRYGNDRALHFDDTAEQAIIAALGRDKTKNNRNRDHNSDISSDTVPDTSKTNLVLALNNRIESQQQQIEHLTRLLDQSQQLQLMAENKLKQLETPPNAPKSGSEPADDQKHERAPEAPVSTESSPEQSPSFWQRLFGSGK</sequence>
<feature type="region of interest" description="Disordered" evidence="2">
    <location>
        <begin position="118"/>
        <end position="169"/>
    </location>
</feature>
<name>E3VVN7_LACCA</name>
<feature type="region of interest" description="Disordered" evidence="2">
    <location>
        <begin position="53"/>
        <end position="76"/>
    </location>
</feature>
<gene>
    <name evidence="3" type="primary">repB</name>
</gene>
<dbReference type="SMR" id="E3VVN7"/>
<geneLocation type="plasmid" evidence="3">
    <name>pRCEID13.9</name>
</geneLocation>
<evidence type="ECO:0000313" key="3">
    <source>
        <dbReference type="EMBL" id="ADO27709.1"/>
    </source>
</evidence>
<accession>E3VVN7</accession>
<evidence type="ECO:0000256" key="1">
    <source>
        <dbReference type="SAM" id="Coils"/>
    </source>
</evidence>
<dbReference type="AlphaFoldDB" id="E3VVN7"/>
<reference evidence="3" key="1">
    <citation type="journal article" date="2012" name="Appl. Microbiol. Biotechnol.">
        <title>Sequencing and analysis of three plasmids from Lactobacillus casei TISTR1341 and development of plasmid-derived Escherichia coli-L. casei shuttle vectors.</title>
        <authorList>
            <person name="Panya M."/>
            <person name="Lulitanond V."/>
            <person name="Tangphatsornruang S."/>
            <person name="Namwat W."/>
            <person name="Wannasutta R."/>
            <person name="Suebwongsa N."/>
            <person name="Mayo B."/>
        </authorList>
    </citation>
    <scope>NUCLEOTIDE SEQUENCE</scope>
    <source>
        <strain evidence="3">TISTR1341</strain>
        <plasmid evidence="3">pRCEID13.9</plasmid>
    </source>
</reference>
<protein>
    <submittedName>
        <fullName evidence="3">Replication protein B</fullName>
    </submittedName>
</protein>
<keyword evidence="1" id="KW-0175">Coiled coil</keyword>
<dbReference type="EMBL" id="HQ259052">
    <property type="protein sequence ID" value="ADO27709.1"/>
    <property type="molecule type" value="Genomic_DNA"/>
</dbReference>
<feature type="compositionally biased region" description="Polar residues" evidence="2">
    <location>
        <begin position="149"/>
        <end position="160"/>
    </location>
</feature>
<keyword evidence="3" id="KW-0614">Plasmid</keyword>
<proteinExistence type="predicted"/>
<feature type="coiled-coil region" evidence="1">
    <location>
        <begin position="83"/>
        <end position="110"/>
    </location>
</feature>
<dbReference type="RefSeq" id="WP_011017207.1">
    <property type="nucleotide sequence ID" value="NC_014620.1"/>
</dbReference>